<evidence type="ECO:0000256" key="5">
    <source>
        <dbReference type="ARBA" id="ARBA00023027"/>
    </source>
</evidence>
<evidence type="ECO:0000256" key="8">
    <source>
        <dbReference type="RuleBase" id="RU003692"/>
    </source>
</evidence>
<dbReference type="InterPro" id="IPR023753">
    <property type="entry name" value="FAD/NAD-binding_dom"/>
</dbReference>
<evidence type="ECO:0000313" key="12">
    <source>
        <dbReference type="Proteomes" id="UP000605805"/>
    </source>
</evidence>
<comment type="miscellaneous">
    <text evidence="8">The active site is a redox-active disulfide bond.</text>
</comment>
<evidence type="ECO:0000313" key="11">
    <source>
        <dbReference type="EMBL" id="HIP57275.1"/>
    </source>
</evidence>
<dbReference type="Pfam" id="PF07992">
    <property type="entry name" value="Pyr_redox_2"/>
    <property type="match status" value="1"/>
</dbReference>
<keyword evidence="3 8" id="KW-0274">FAD</keyword>
<accession>A0A833DTU2</accession>
<keyword evidence="4 8" id="KW-0560">Oxidoreductase</keyword>
<dbReference type="Gene3D" id="3.30.390.30">
    <property type="match status" value="1"/>
</dbReference>
<comment type="similarity">
    <text evidence="1 8">Belongs to the class-I pyridine nucleotide-disulfide oxidoreductase family.</text>
</comment>
<dbReference type="InterPro" id="IPR012999">
    <property type="entry name" value="Pyr_OxRdtase_I_AS"/>
</dbReference>
<dbReference type="Pfam" id="PF02852">
    <property type="entry name" value="Pyr_redox_dim"/>
    <property type="match status" value="1"/>
</dbReference>
<keyword evidence="5 8" id="KW-0520">NAD</keyword>
<dbReference type="EMBL" id="DQTV01000079">
    <property type="protein sequence ID" value="HIP57275.1"/>
    <property type="molecule type" value="Genomic_DNA"/>
</dbReference>
<dbReference type="EC" id="1.8.1.4" evidence="8"/>
<organism evidence="11 12">
    <name type="scientific">Ignisphaera aggregans</name>
    <dbReference type="NCBI Taxonomy" id="334771"/>
    <lineage>
        <taxon>Archaea</taxon>
        <taxon>Thermoproteota</taxon>
        <taxon>Thermoprotei</taxon>
        <taxon>Desulfurococcales</taxon>
        <taxon>Desulfurococcaceae</taxon>
        <taxon>Ignisphaera</taxon>
    </lineage>
</organism>
<proteinExistence type="inferred from homology"/>
<dbReference type="AlphaFoldDB" id="A0A833DTU2"/>
<evidence type="ECO:0000256" key="4">
    <source>
        <dbReference type="ARBA" id="ARBA00023002"/>
    </source>
</evidence>
<dbReference type="InterPro" id="IPR006258">
    <property type="entry name" value="Lipoamide_DH"/>
</dbReference>
<dbReference type="Proteomes" id="UP000605805">
    <property type="component" value="Unassembled WGS sequence"/>
</dbReference>
<dbReference type="PRINTS" id="PR00368">
    <property type="entry name" value="FADPNR"/>
</dbReference>
<evidence type="ECO:0000256" key="1">
    <source>
        <dbReference type="ARBA" id="ARBA00007532"/>
    </source>
</evidence>
<keyword evidence="2 8" id="KW-0285">Flavoprotein</keyword>
<evidence type="ECO:0000259" key="9">
    <source>
        <dbReference type="Pfam" id="PF02852"/>
    </source>
</evidence>
<feature type="domain" description="FAD/NAD(P)-binding" evidence="10">
    <location>
        <begin position="8"/>
        <end position="319"/>
    </location>
</feature>
<dbReference type="SUPFAM" id="SSF55424">
    <property type="entry name" value="FAD/NAD-linked reductases, dimerisation (C-terminal) domain"/>
    <property type="match status" value="1"/>
</dbReference>
<dbReference type="NCBIfam" id="TIGR01350">
    <property type="entry name" value="lipoamide_DH"/>
    <property type="match status" value="1"/>
</dbReference>
<protein>
    <recommendedName>
        <fullName evidence="8">Dihydrolipoyl dehydrogenase</fullName>
        <ecNumber evidence="8">1.8.1.4</ecNumber>
    </recommendedName>
</protein>
<feature type="domain" description="Pyridine nucleotide-disulphide oxidoreductase dimerisation" evidence="9">
    <location>
        <begin position="340"/>
        <end position="448"/>
    </location>
</feature>
<evidence type="ECO:0000256" key="7">
    <source>
        <dbReference type="ARBA" id="ARBA00023284"/>
    </source>
</evidence>
<dbReference type="GO" id="GO:0006103">
    <property type="term" value="P:2-oxoglutarate metabolic process"/>
    <property type="evidence" value="ECO:0007669"/>
    <property type="project" value="TreeGrafter"/>
</dbReference>
<evidence type="ECO:0000256" key="6">
    <source>
        <dbReference type="ARBA" id="ARBA00023157"/>
    </source>
</evidence>
<evidence type="ECO:0000256" key="3">
    <source>
        <dbReference type="ARBA" id="ARBA00022827"/>
    </source>
</evidence>
<name>A0A833DTU2_9CREN</name>
<dbReference type="InterPro" id="IPR001100">
    <property type="entry name" value="Pyr_nuc-diS_OxRdtase"/>
</dbReference>
<sequence length="464" mass="50744">MPIMSRLYDVIVIGSGVGGYTTAIRLSQSGLRVLLIERKLIGGECANYGCVPTKALYSIAKSVRQLRVARFSISWSGNPLEFAREAAAKAREGIAYLLDRYGVEIVYGEARVARNAVVKVLTKNGRVEHYEYRYLVIATGTEPRALPNIPIDEITVLSNRGFLNLDELPSSVIIVGGGAIGVELASILANIGVKVRIVEVAKDILPGMDIDIVRTVKRFLREQEVEIFTSSTIEEILKTGNQVEVKLSSGPRIQTEKILIAIARRPQTRDLGLEEINVRVDSQGYIVVDSYQRTSNPKVFAVGDVTGPPLLAHKALIEGRIAAHTILGKKVVGYLNREIVPVAYFTIPEIGSIGLSEDAARKRGYKVRCVKIPVTVSSRAFIEGCEGGFIKIVMDETSGSVLGLHMVGPNASELASVGLEIIERKLELETVASRPYVHLTAFEILRELAETVLGEPVNIYIPKR</sequence>
<gene>
    <name evidence="11" type="primary">lpdA</name>
    <name evidence="11" type="ORF">EYH02_04320</name>
</gene>
<dbReference type="PIRSF" id="PIRSF000350">
    <property type="entry name" value="Mercury_reductase_MerA"/>
    <property type="match status" value="1"/>
</dbReference>
<dbReference type="Gene3D" id="3.50.50.60">
    <property type="entry name" value="FAD/NAD(P)-binding domain"/>
    <property type="match status" value="2"/>
</dbReference>
<comment type="caution">
    <text evidence="11">The sequence shown here is derived from an EMBL/GenBank/DDBJ whole genome shotgun (WGS) entry which is preliminary data.</text>
</comment>
<dbReference type="PROSITE" id="PS00076">
    <property type="entry name" value="PYRIDINE_REDOX_1"/>
    <property type="match status" value="1"/>
</dbReference>
<keyword evidence="7 8" id="KW-0676">Redox-active center</keyword>
<dbReference type="PANTHER" id="PTHR22912">
    <property type="entry name" value="DISULFIDE OXIDOREDUCTASE"/>
    <property type="match status" value="1"/>
</dbReference>
<dbReference type="PRINTS" id="PR00411">
    <property type="entry name" value="PNDRDTASEI"/>
</dbReference>
<comment type="catalytic activity">
    <reaction evidence="8">
        <text>N(6)-[(R)-dihydrolipoyl]-L-lysyl-[protein] + NAD(+) = N(6)-[(R)-lipoyl]-L-lysyl-[protein] + NADH + H(+)</text>
        <dbReference type="Rhea" id="RHEA:15045"/>
        <dbReference type="Rhea" id="RHEA-COMP:10474"/>
        <dbReference type="Rhea" id="RHEA-COMP:10475"/>
        <dbReference type="ChEBI" id="CHEBI:15378"/>
        <dbReference type="ChEBI" id="CHEBI:57540"/>
        <dbReference type="ChEBI" id="CHEBI:57945"/>
        <dbReference type="ChEBI" id="CHEBI:83099"/>
        <dbReference type="ChEBI" id="CHEBI:83100"/>
        <dbReference type="EC" id="1.8.1.4"/>
    </reaction>
</comment>
<evidence type="ECO:0000259" key="10">
    <source>
        <dbReference type="Pfam" id="PF07992"/>
    </source>
</evidence>
<dbReference type="GO" id="GO:0050660">
    <property type="term" value="F:flavin adenine dinucleotide binding"/>
    <property type="evidence" value="ECO:0007669"/>
    <property type="project" value="InterPro"/>
</dbReference>
<dbReference type="PANTHER" id="PTHR22912:SF151">
    <property type="entry name" value="DIHYDROLIPOYL DEHYDROGENASE, MITOCHONDRIAL"/>
    <property type="match status" value="1"/>
</dbReference>
<comment type="cofactor">
    <cofactor evidence="8">
        <name>FAD</name>
        <dbReference type="ChEBI" id="CHEBI:57692"/>
    </cofactor>
    <text evidence="8">Binds 1 FAD per subunit.</text>
</comment>
<dbReference type="GO" id="GO:0005737">
    <property type="term" value="C:cytoplasm"/>
    <property type="evidence" value="ECO:0007669"/>
    <property type="project" value="UniProtKB-ARBA"/>
</dbReference>
<keyword evidence="6" id="KW-1015">Disulfide bond</keyword>
<dbReference type="SUPFAM" id="SSF51905">
    <property type="entry name" value="FAD/NAD(P)-binding domain"/>
    <property type="match status" value="1"/>
</dbReference>
<dbReference type="InterPro" id="IPR004099">
    <property type="entry name" value="Pyr_nucl-diS_OxRdtase_dimer"/>
</dbReference>
<dbReference type="InterPro" id="IPR050151">
    <property type="entry name" value="Class-I_Pyr_Nuc-Dis_Oxidored"/>
</dbReference>
<reference evidence="11" key="1">
    <citation type="journal article" date="2020" name="ISME J.">
        <title>Gammaproteobacteria mediating utilization of methyl-, sulfur- and petroleum organic compounds in deep ocean hydrothermal plumes.</title>
        <authorList>
            <person name="Zhou Z."/>
            <person name="Liu Y."/>
            <person name="Pan J."/>
            <person name="Cron B.R."/>
            <person name="Toner B.M."/>
            <person name="Anantharaman K."/>
            <person name="Breier J.A."/>
            <person name="Dick G.J."/>
            <person name="Li M."/>
        </authorList>
    </citation>
    <scope>NUCLEOTIDE SEQUENCE</scope>
    <source>
        <strain evidence="11">SZUA-1435</strain>
    </source>
</reference>
<evidence type="ECO:0000256" key="2">
    <source>
        <dbReference type="ARBA" id="ARBA00022630"/>
    </source>
</evidence>
<dbReference type="InterPro" id="IPR036188">
    <property type="entry name" value="FAD/NAD-bd_sf"/>
</dbReference>
<dbReference type="GO" id="GO:0004148">
    <property type="term" value="F:dihydrolipoyl dehydrogenase (NADH) activity"/>
    <property type="evidence" value="ECO:0007669"/>
    <property type="project" value="UniProtKB-EC"/>
</dbReference>
<dbReference type="InterPro" id="IPR016156">
    <property type="entry name" value="FAD/NAD-linked_Rdtase_dimer_sf"/>
</dbReference>